<evidence type="ECO:0000313" key="2">
    <source>
        <dbReference type="Proteomes" id="UP000838412"/>
    </source>
</evidence>
<keyword evidence="2" id="KW-1185">Reference proteome</keyword>
<evidence type="ECO:0000313" key="1">
    <source>
        <dbReference type="EMBL" id="CAH1274507.1"/>
    </source>
</evidence>
<dbReference type="AlphaFoldDB" id="A0A8K0AGP5"/>
<dbReference type="EMBL" id="OV696694">
    <property type="protein sequence ID" value="CAH1274507.1"/>
    <property type="molecule type" value="Genomic_DNA"/>
</dbReference>
<gene>
    <name evidence="1" type="primary">Hypp5325</name>
    <name evidence="1" type="ORF">BLAG_LOCUS25505</name>
</gene>
<reference evidence="1" key="1">
    <citation type="submission" date="2022-01" db="EMBL/GenBank/DDBJ databases">
        <authorList>
            <person name="Braso-Vives M."/>
        </authorList>
    </citation>
    <scope>NUCLEOTIDE SEQUENCE</scope>
</reference>
<dbReference type="Proteomes" id="UP000838412">
    <property type="component" value="Chromosome 9"/>
</dbReference>
<name>A0A8K0AGP5_BRALA</name>
<accession>A0A8K0AGP5</accession>
<organism evidence="1 2">
    <name type="scientific">Branchiostoma lanceolatum</name>
    <name type="common">Common lancelet</name>
    <name type="synonym">Amphioxus lanceolatum</name>
    <dbReference type="NCBI Taxonomy" id="7740"/>
    <lineage>
        <taxon>Eukaryota</taxon>
        <taxon>Metazoa</taxon>
        <taxon>Chordata</taxon>
        <taxon>Cephalochordata</taxon>
        <taxon>Leptocardii</taxon>
        <taxon>Amphioxiformes</taxon>
        <taxon>Branchiostomatidae</taxon>
        <taxon>Branchiostoma</taxon>
    </lineage>
</organism>
<protein>
    <submittedName>
        <fullName evidence="1">Hypp5325 protein</fullName>
    </submittedName>
</protein>
<proteinExistence type="predicted"/>
<sequence>MDTLAAPDEDEKGKVIREVFGTMIHLLRDASSIYNKHETTEAELTEIERLLDLYNNLFYLFLPEKTNLTVWTVAKARL</sequence>